<gene>
    <name evidence="2" type="ORF">V5799_010481</name>
</gene>
<comment type="caution">
    <text evidence="2">The sequence shown here is derived from an EMBL/GenBank/DDBJ whole genome shotgun (WGS) entry which is preliminary data.</text>
</comment>
<keyword evidence="1" id="KW-0812">Transmembrane</keyword>
<dbReference type="SUPFAM" id="SSF52047">
    <property type="entry name" value="RNI-like"/>
    <property type="match status" value="1"/>
</dbReference>
<evidence type="ECO:0000313" key="3">
    <source>
        <dbReference type="Proteomes" id="UP001321473"/>
    </source>
</evidence>
<dbReference type="AlphaFoldDB" id="A0AAQ4EJM7"/>
<keyword evidence="3" id="KW-1185">Reference proteome</keyword>
<dbReference type="EMBL" id="JARKHS020014731">
    <property type="protein sequence ID" value="KAK8774986.1"/>
    <property type="molecule type" value="Genomic_DNA"/>
</dbReference>
<sequence length="279" mass="30664">MMHSRCLILQIKARSAMPLSSQWSPPWGTVPKTLLRTSRALTALHIHVMCSVGDEYFNMEDFWSEVIQSLSLNTTVRQLSITSGDIDGRKLQAIASVFKTGHNIHTLDLSTQPLADYGAFVRSLYTGIKHNYAVLNVSLAGGVDGDLSNEWFVVRDTARRNSDLLARAAEFASGVRRNRALVSIPQALRTGPVCAAVQGSLLVVLVDVMMVRVLGSTSVLQRLSLFLLEEFGTRLRNVALVCLSAAVVVPLLVHDTLAVLLVLALVRRLVFDLMNENLQ</sequence>
<feature type="non-terminal residue" evidence="2">
    <location>
        <position position="279"/>
    </location>
</feature>
<proteinExistence type="predicted"/>
<dbReference type="InterPro" id="IPR032675">
    <property type="entry name" value="LRR_dom_sf"/>
</dbReference>
<reference evidence="2 3" key="1">
    <citation type="journal article" date="2023" name="Arcadia Sci">
        <title>De novo assembly of a long-read Amblyomma americanum tick genome.</title>
        <authorList>
            <person name="Chou S."/>
            <person name="Poskanzer K.E."/>
            <person name="Rollins M."/>
            <person name="Thuy-Boun P.S."/>
        </authorList>
    </citation>
    <scope>NUCLEOTIDE SEQUENCE [LARGE SCALE GENOMIC DNA]</scope>
    <source>
        <strain evidence="2">F_SG_1</strain>
        <tissue evidence="2">Salivary glands</tissue>
    </source>
</reference>
<dbReference type="Proteomes" id="UP001321473">
    <property type="component" value="Unassembled WGS sequence"/>
</dbReference>
<accession>A0AAQ4EJM7</accession>
<evidence type="ECO:0000256" key="1">
    <source>
        <dbReference type="SAM" id="Phobius"/>
    </source>
</evidence>
<organism evidence="2 3">
    <name type="scientific">Amblyomma americanum</name>
    <name type="common">Lone star tick</name>
    <dbReference type="NCBI Taxonomy" id="6943"/>
    <lineage>
        <taxon>Eukaryota</taxon>
        <taxon>Metazoa</taxon>
        <taxon>Ecdysozoa</taxon>
        <taxon>Arthropoda</taxon>
        <taxon>Chelicerata</taxon>
        <taxon>Arachnida</taxon>
        <taxon>Acari</taxon>
        <taxon>Parasitiformes</taxon>
        <taxon>Ixodida</taxon>
        <taxon>Ixodoidea</taxon>
        <taxon>Ixodidae</taxon>
        <taxon>Amblyomminae</taxon>
        <taxon>Amblyomma</taxon>
    </lineage>
</organism>
<dbReference type="Gene3D" id="3.80.10.10">
    <property type="entry name" value="Ribonuclease Inhibitor"/>
    <property type="match status" value="1"/>
</dbReference>
<protein>
    <submittedName>
        <fullName evidence="2">Uncharacterized protein</fullName>
    </submittedName>
</protein>
<name>A0AAQ4EJM7_AMBAM</name>
<feature type="transmembrane region" description="Helical" evidence="1">
    <location>
        <begin position="235"/>
        <end position="266"/>
    </location>
</feature>
<keyword evidence="1" id="KW-1133">Transmembrane helix</keyword>
<evidence type="ECO:0000313" key="2">
    <source>
        <dbReference type="EMBL" id="KAK8774986.1"/>
    </source>
</evidence>
<keyword evidence="1" id="KW-0472">Membrane</keyword>